<dbReference type="OrthoDB" id="6463287at2759"/>
<dbReference type="EMBL" id="BMAW01090952">
    <property type="protein sequence ID" value="GFS47207.1"/>
    <property type="molecule type" value="Genomic_DNA"/>
</dbReference>
<organism evidence="2 3">
    <name type="scientific">Nephila pilipes</name>
    <name type="common">Giant wood spider</name>
    <name type="synonym">Nephila maculata</name>
    <dbReference type="NCBI Taxonomy" id="299642"/>
    <lineage>
        <taxon>Eukaryota</taxon>
        <taxon>Metazoa</taxon>
        <taxon>Ecdysozoa</taxon>
        <taxon>Arthropoda</taxon>
        <taxon>Chelicerata</taxon>
        <taxon>Arachnida</taxon>
        <taxon>Araneae</taxon>
        <taxon>Araneomorphae</taxon>
        <taxon>Entelegynae</taxon>
        <taxon>Araneoidea</taxon>
        <taxon>Nephilidae</taxon>
        <taxon>Nephila</taxon>
    </lineage>
</organism>
<feature type="region of interest" description="Disordered" evidence="1">
    <location>
        <begin position="14"/>
        <end position="37"/>
    </location>
</feature>
<dbReference type="Proteomes" id="UP000887013">
    <property type="component" value="Unassembled WGS sequence"/>
</dbReference>
<name>A0A8X6IJ21_NEPPI</name>
<reference evidence="2" key="1">
    <citation type="submission" date="2020-08" db="EMBL/GenBank/DDBJ databases">
        <title>Multicomponent nature underlies the extraordinary mechanical properties of spider dragline silk.</title>
        <authorList>
            <person name="Kono N."/>
            <person name="Nakamura H."/>
            <person name="Mori M."/>
            <person name="Yoshida Y."/>
            <person name="Ohtoshi R."/>
            <person name="Malay A.D."/>
            <person name="Moran D.A.P."/>
            <person name="Tomita M."/>
            <person name="Numata K."/>
            <person name="Arakawa K."/>
        </authorList>
    </citation>
    <scope>NUCLEOTIDE SEQUENCE</scope>
</reference>
<gene>
    <name evidence="2" type="ORF">NPIL_302101</name>
</gene>
<evidence type="ECO:0000313" key="3">
    <source>
        <dbReference type="Proteomes" id="UP000887013"/>
    </source>
</evidence>
<protein>
    <submittedName>
        <fullName evidence="2">Uncharacterized protein</fullName>
    </submittedName>
</protein>
<sequence>MLLFSSVIPAGILNEGQNKHQERKDRAKGKSPDFPVTGQRTDKRTLFEVIQTKGFPAIKEALCGKQTLGSGQDSVATALREETLNDDNCKAGRGMETDRGSLDYDYFLWDFKKKGVHCHWVCSPICLIDRKGNGSLLNCSSVDCCCIGVSAHFRFGLGFKRTHENF</sequence>
<feature type="compositionally biased region" description="Basic and acidic residues" evidence="1">
    <location>
        <begin position="17"/>
        <end position="31"/>
    </location>
</feature>
<dbReference type="AlphaFoldDB" id="A0A8X6IJ21"/>
<accession>A0A8X6IJ21</accession>
<proteinExistence type="predicted"/>
<keyword evidence="3" id="KW-1185">Reference proteome</keyword>
<evidence type="ECO:0000256" key="1">
    <source>
        <dbReference type="SAM" id="MobiDB-lite"/>
    </source>
</evidence>
<comment type="caution">
    <text evidence="2">The sequence shown here is derived from an EMBL/GenBank/DDBJ whole genome shotgun (WGS) entry which is preliminary data.</text>
</comment>
<evidence type="ECO:0000313" key="2">
    <source>
        <dbReference type="EMBL" id="GFS47207.1"/>
    </source>
</evidence>